<dbReference type="EMBL" id="CP029553">
    <property type="protein sequence ID" value="AWN47584.1"/>
    <property type="molecule type" value="Genomic_DNA"/>
</dbReference>
<feature type="transmembrane region" description="Helical" evidence="8">
    <location>
        <begin position="53"/>
        <end position="74"/>
    </location>
</feature>
<dbReference type="Proteomes" id="UP000245444">
    <property type="component" value="Chromosome"/>
</dbReference>
<proteinExistence type="inferred from homology"/>
<dbReference type="GO" id="GO:0005886">
    <property type="term" value="C:plasma membrane"/>
    <property type="evidence" value="ECO:0007669"/>
    <property type="project" value="UniProtKB-SubCell"/>
</dbReference>
<organism evidence="9 10">
    <name type="scientific">Methylobacterium terrae</name>
    <dbReference type="NCBI Taxonomy" id="2202827"/>
    <lineage>
        <taxon>Bacteria</taxon>
        <taxon>Pseudomonadati</taxon>
        <taxon>Pseudomonadota</taxon>
        <taxon>Alphaproteobacteria</taxon>
        <taxon>Hyphomicrobiales</taxon>
        <taxon>Methylobacteriaceae</taxon>
        <taxon>Methylobacterium</taxon>
    </lineage>
</organism>
<keyword evidence="10" id="KW-1185">Reference proteome</keyword>
<reference evidence="9 10" key="1">
    <citation type="submission" date="2018-05" db="EMBL/GenBank/DDBJ databases">
        <title>Complete Genome Sequence of Methylobacterium sp. 17Sr1-28.</title>
        <authorList>
            <person name="Srinivasan S."/>
        </authorList>
    </citation>
    <scope>NUCLEOTIDE SEQUENCE [LARGE SCALE GENOMIC DNA]</scope>
    <source>
        <strain evidence="9 10">17Sr1-28</strain>
    </source>
</reference>
<comment type="similarity">
    <text evidence="2">Belongs to the binding-protein-dependent transport system permease family. FecCD subfamily.</text>
</comment>
<evidence type="ECO:0000256" key="8">
    <source>
        <dbReference type="SAM" id="Phobius"/>
    </source>
</evidence>
<comment type="subcellular location">
    <subcellularLocation>
        <location evidence="1">Cell membrane</location>
        <topology evidence="1">Multi-pass membrane protein</topology>
    </subcellularLocation>
</comment>
<feature type="transmembrane region" description="Helical" evidence="8">
    <location>
        <begin position="220"/>
        <end position="239"/>
    </location>
</feature>
<evidence type="ECO:0000256" key="4">
    <source>
        <dbReference type="ARBA" id="ARBA00022475"/>
    </source>
</evidence>
<keyword evidence="6 8" id="KW-1133">Transmembrane helix</keyword>
<keyword evidence="5 8" id="KW-0812">Transmembrane</keyword>
<dbReference type="RefSeq" id="WP_109959909.1">
    <property type="nucleotide sequence ID" value="NZ_CP029553.1"/>
</dbReference>
<dbReference type="CDD" id="cd06550">
    <property type="entry name" value="TM_ABC_iron-siderophores_like"/>
    <property type="match status" value="1"/>
</dbReference>
<feature type="transmembrane region" description="Helical" evidence="8">
    <location>
        <begin position="185"/>
        <end position="208"/>
    </location>
</feature>
<protein>
    <submittedName>
        <fullName evidence="9">Iron ABC transporter permease</fullName>
    </submittedName>
</protein>
<name>A0A2U8WMT9_9HYPH</name>
<evidence type="ECO:0000313" key="9">
    <source>
        <dbReference type="EMBL" id="AWN47584.1"/>
    </source>
</evidence>
<dbReference type="GO" id="GO:0033214">
    <property type="term" value="P:siderophore-iron import into cell"/>
    <property type="evidence" value="ECO:0007669"/>
    <property type="project" value="TreeGrafter"/>
</dbReference>
<feature type="transmembrane region" description="Helical" evidence="8">
    <location>
        <begin position="110"/>
        <end position="128"/>
    </location>
</feature>
<dbReference type="OrthoDB" id="9811975at2"/>
<evidence type="ECO:0000313" key="10">
    <source>
        <dbReference type="Proteomes" id="UP000245444"/>
    </source>
</evidence>
<dbReference type="AlphaFoldDB" id="A0A2U8WMT9"/>
<evidence type="ECO:0000256" key="6">
    <source>
        <dbReference type="ARBA" id="ARBA00022989"/>
    </source>
</evidence>
<dbReference type="KEGG" id="mtea:DK419_15750"/>
<evidence type="ECO:0000256" key="7">
    <source>
        <dbReference type="ARBA" id="ARBA00023136"/>
    </source>
</evidence>
<dbReference type="Gene3D" id="1.10.3470.10">
    <property type="entry name" value="ABC transporter involved in vitamin B12 uptake, BtuC"/>
    <property type="match status" value="1"/>
</dbReference>
<feature type="transmembrane region" description="Helical" evidence="8">
    <location>
        <begin position="295"/>
        <end position="314"/>
    </location>
</feature>
<evidence type="ECO:0000256" key="2">
    <source>
        <dbReference type="ARBA" id="ARBA00007935"/>
    </source>
</evidence>
<keyword evidence="4" id="KW-1003">Cell membrane</keyword>
<dbReference type="InterPro" id="IPR037294">
    <property type="entry name" value="ABC_BtuC-like"/>
</dbReference>
<keyword evidence="7 8" id="KW-0472">Membrane</keyword>
<evidence type="ECO:0000256" key="1">
    <source>
        <dbReference type="ARBA" id="ARBA00004651"/>
    </source>
</evidence>
<accession>A0A2U8WMT9</accession>
<dbReference type="GO" id="GO:0022857">
    <property type="term" value="F:transmembrane transporter activity"/>
    <property type="evidence" value="ECO:0007669"/>
    <property type="project" value="InterPro"/>
</dbReference>
<evidence type="ECO:0000256" key="5">
    <source>
        <dbReference type="ARBA" id="ARBA00022692"/>
    </source>
</evidence>
<keyword evidence="3" id="KW-0813">Transport</keyword>
<feature type="transmembrane region" description="Helical" evidence="8">
    <location>
        <begin position="137"/>
        <end position="158"/>
    </location>
</feature>
<dbReference type="Pfam" id="PF01032">
    <property type="entry name" value="FecCD"/>
    <property type="match status" value="1"/>
</dbReference>
<dbReference type="PANTHER" id="PTHR30472">
    <property type="entry name" value="FERRIC ENTEROBACTIN TRANSPORT SYSTEM PERMEASE PROTEIN"/>
    <property type="match status" value="1"/>
</dbReference>
<evidence type="ECO:0000256" key="3">
    <source>
        <dbReference type="ARBA" id="ARBA00022448"/>
    </source>
</evidence>
<sequence>MAGSLTRGGGPGRRAGLVLAVLSLALLAAASLAVGVADLTGAGILAGSRIPRTLALVLAGAGMAVAGVIMQLVAQNRFAEPSTAGTAESATFGMLLVTLLAPGAPVAVKMLAATAAALAGTALFLRVLRAMPLRARLTVPLVGIMLGGVVEAASTFVATRTDMLQFLAIWRSGDFSTVLSGRYELLWLSAALTVLAYGMADRITIAGLGRDASVNLGLDYRRVVAGAVAIVATITAVTIATVGTIPFLGLVVPNLVALVAGDNLRRSLPLVAAAGAGLLLLCDVLGRLVRYPYEIPVGTTMGVVGSGLFLVLLLRRTDRHA</sequence>
<dbReference type="SUPFAM" id="SSF81345">
    <property type="entry name" value="ABC transporter involved in vitamin B12 uptake, BtuC"/>
    <property type="match status" value="1"/>
</dbReference>
<gene>
    <name evidence="9" type="ORF">DK419_15750</name>
</gene>
<dbReference type="PANTHER" id="PTHR30472:SF27">
    <property type="entry name" value="PETROBACTIN IMPORT SYSTEM PERMEASE PROTEIN YCLN"/>
    <property type="match status" value="1"/>
</dbReference>
<dbReference type="InterPro" id="IPR000522">
    <property type="entry name" value="ABC_transptr_permease_BtuC"/>
</dbReference>